<evidence type="ECO:0000313" key="2">
    <source>
        <dbReference type="EMBL" id="EDO53781.1"/>
    </source>
</evidence>
<comment type="caution">
    <text evidence="2">The sequence shown here is derived from an EMBL/GenBank/DDBJ whole genome shotgun (WGS) entry which is preliminary data.</text>
</comment>
<organism evidence="2 3">
    <name type="scientific">Bacteroides uniformis (strain ATCC 8492 / DSM 6597 / CCUG 4942 / CIP 103695 / JCM 5828 / KCTC 5204 / NCTC 13054 / VPI 0061)</name>
    <dbReference type="NCBI Taxonomy" id="411479"/>
    <lineage>
        <taxon>Bacteria</taxon>
        <taxon>Pseudomonadati</taxon>
        <taxon>Bacteroidota</taxon>
        <taxon>Bacteroidia</taxon>
        <taxon>Bacteroidales</taxon>
        <taxon>Bacteroidaceae</taxon>
        <taxon>Bacteroides</taxon>
    </lineage>
</organism>
<name>A0ABC9NAK7_BACUC</name>
<dbReference type="EMBL" id="AAYH02000044">
    <property type="protein sequence ID" value="EDO53781.1"/>
    <property type="molecule type" value="Genomic_DNA"/>
</dbReference>
<keyword evidence="3" id="KW-1185">Reference proteome</keyword>
<dbReference type="Proteomes" id="UP000004110">
    <property type="component" value="Unassembled WGS sequence"/>
</dbReference>
<gene>
    <name evidence="2" type="ORF">BACUNI_02396</name>
</gene>
<evidence type="ECO:0008006" key="4">
    <source>
        <dbReference type="Google" id="ProtNLM"/>
    </source>
</evidence>
<evidence type="ECO:0000313" key="3">
    <source>
        <dbReference type="Proteomes" id="UP000004110"/>
    </source>
</evidence>
<dbReference type="AlphaFoldDB" id="A0ABC9NAK7"/>
<keyword evidence="1" id="KW-0472">Membrane</keyword>
<feature type="transmembrane region" description="Helical" evidence="1">
    <location>
        <begin position="12"/>
        <end position="35"/>
    </location>
</feature>
<reference evidence="2" key="2">
    <citation type="submission" date="2013-11" db="EMBL/GenBank/DDBJ databases">
        <title>Draft genome sequence of Bacteroides uniformis (ATCC 8492).</title>
        <authorList>
            <person name="Sudarsanam P."/>
            <person name="Ley R."/>
            <person name="Guruge J."/>
            <person name="Turnbaugh P.J."/>
            <person name="Mahowald M."/>
            <person name="Liep D."/>
            <person name="Gordon J."/>
        </authorList>
    </citation>
    <scope>NUCLEOTIDE SEQUENCE</scope>
    <source>
        <strain evidence="2">ATCC 8492</strain>
    </source>
</reference>
<keyword evidence="1" id="KW-1133">Transmembrane helix</keyword>
<keyword evidence="1" id="KW-0812">Transmembrane</keyword>
<sequence length="48" mass="5375">MQQNKEAAKTPLARISFFIVLLLWGNGFSAFPIILNEPCLKNVDLAEL</sequence>
<reference evidence="2" key="1">
    <citation type="submission" date="2007-06" db="EMBL/GenBank/DDBJ databases">
        <authorList>
            <person name="Fulton L."/>
            <person name="Clifton S."/>
            <person name="Fulton B."/>
            <person name="Xu J."/>
            <person name="Minx P."/>
            <person name="Pepin K.H."/>
            <person name="Johnson M."/>
            <person name="Thiruvilangam P."/>
            <person name="Bhonagiri V."/>
            <person name="Nash W.E."/>
            <person name="Mardis E.R."/>
            <person name="Wilson R.K."/>
        </authorList>
    </citation>
    <scope>NUCLEOTIDE SEQUENCE [LARGE SCALE GENOMIC DNA]</scope>
    <source>
        <strain evidence="2">ATCC 8492</strain>
    </source>
</reference>
<accession>A0ABC9NAK7</accession>
<evidence type="ECO:0000256" key="1">
    <source>
        <dbReference type="SAM" id="Phobius"/>
    </source>
</evidence>
<proteinExistence type="predicted"/>
<protein>
    <recommendedName>
        <fullName evidence="4">EamA family transporter</fullName>
    </recommendedName>
</protein>